<feature type="transmembrane region" description="Helical" evidence="7">
    <location>
        <begin position="108"/>
        <end position="129"/>
    </location>
</feature>
<accession>A0A090X8G7</accession>
<dbReference type="GO" id="GO:0005789">
    <property type="term" value="C:endoplasmic reticulum membrane"/>
    <property type="evidence" value="ECO:0007669"/>
    <property type="project" value="UniProtKB-SubCell"/>
</dbReference>
<dbReference type="PANTHER" id="PTHR12906">
    <property type="entry name" value="PROTEIN C20ORF24 RAB5-INTERACTING PROTEIN"/>
    <property type="match status" value="1"/>
</dbReference>
<dbReference type="InterPro" id="IPR010742">
    <property type="entry name" value="RCAF1"/>
</dbReference>
<dbReference type="GO" id="GO:0097250">
    <property type="term" value="P:mitochondrial respirasome assembly"/>
    <property type="evidence" value="ECO:0007669"/>
    <property type="project" value="InterPro"/>
</dbReference>
<dbReference type="PANTHER" id="PTHR12906:SF0">
    <property type="entry name" value="GEL COMPLEX SUBUNIT OPTI"/>
    <property type="match status" value="1"/>
</dbReference>
<keyword evidence="4" id="KW-0256">Endoplasmic reticulum</keyword>
<organism evidence="8">
    <name type="scientific">Ixodes ricinus</name>
    <name type="common">Common tick</name>
    <name type="synonym">Acarus ricinus</name>
    <dbReference type="NCBI Taxonomy" id="34613"/>
    <lineage>
        <taxon>Eukaryota</taxon>
        <taxon>Metazoa</taxon>
        <taxon>Ecdysozoa</taxon>
        <taxon>Arthropoda</taxon>
        <taxon>Chelicerata</taxon>
        <taxon>Arachnida</taxon>
        <taxon>Acari</taxon>
        <taxon>Parasitiformes</taxon>
        <taxon>Ixodida</taxon>
        <taxon>Ixodoidea</taxon>
        <taxon>Ixodidae</taxon>
        <taxon>Ixodinae</taxon>
        <taxon>Ixodes</taxon>
    </lineage>
</organism>
<evidence type="ECO:0000256" key="5">
    <source>
        <dbReference type="ARBA" id="ARBA00022989"/>
    </source>
</evidence>
<evidence type="ECO:0000313" key="8">
    <source>
        <dbReference type="EMBL" id="JAC92751.1"/>
    </source>
</evidence>
<comment type="subcellular location">
    <subcellularLocation>
        <location evidence="1">Endoplasmic reticulum membrane</location>
        <topology evidence="1">Multi-pass membrane protein</topology>
    </subcellularLocation>
</comment>
<dbReference type="Pfam" id="PF07019">
    <property type="entry name" value="EMC6"/>
    <property type="match status" value="1"/>
</dbReference>
<evidence type="ECO:0000256" key="4">
    <source>
        <dbReference type="ARBA" id="ARBA00022824"/>
    </source>
</evidence>
<dbReference type="InterPro" id="IPR029008">
    <property type="entry name" value="EMC6-like"/>
</dbReference>
<keyword evidence="6 7" id="KW-0472">Membrane</keyword>
<dbReference type="EMBL" id="GBIH01001959">
    <property type="protein sequence ID" value="JAC92751.1"/>
    <property type="molecule type" value="mRNA"/>
</dbReference>
<keyword evidence="5 7" id="KW-1133">Transmembrane helix</keyword>
<dbReference type="AlphaFoldDB" id="A0A090X8G7"/>
<evidence type="ECO:0000256" key="3">
    <source>
        <dbReference type="ARBA" id="ARBA00022692"/>
    </source>
</evidence>
<evidence type="ECO:0000256" key="1">
    <source>
        <dbReference type="ARBA" id="ARBA00004477"/>
    </source>
</evidence>
<feature type="non-terminal residue" evidence="8">
    <location>
        <position position="1"/>
    </location>
</feature>
<reference evidence="8" key="1">
    <citation type="journal article" date="2015" name="PLoS Negl. Trop. Dis.">
        <title>Deep Sequencing Analysis of the Ixodes ricinus Haemocytome.</title>
        <authorList>
            <person name="Kotsyfakis M."/>
            <person name="Kopacek P."/>
            <person name="Franta Z."/>
            <person name="Pedra J.H."/>
            <person name="Ribeiro J.M."/>
        </authorList>
    </citation>
    <scope>NUCLEOTIDE SEQUENCE</scope>
</reference>
<evidence type="ECO:0000256" key="7">
    <source>
        <dbReference type="SAM" id="Phobius"/>
    </source>
</evidence>
<evidence type="ECO:0000256" key="2">
    <source>
        <dbReference type="ARBA" id="ARBA00009436"/>
    </source>
</evidence>
<dbReference type="GO" id="GO:0005739">
    <property type="term" value="C:mitochondrion"/>
    <property type="evidence" value="ECO:0007669"/>
    <property type="project" value="GOC"/>
</dbReference>
<protein>
    <submittedName>
        <fullName evidence="8">Putative rab5-interacting protein</fullName>
    </submittedName>
</protein>
<sequence length="196" mass="21687">RNGNKRKTGHAKGSLSSVWTRAFTPSSEWPDKDEFLGHPVLVKTNTWHPTWPGVGSCSSQGSSSVICLFVSFFVLFKLTVCLCTGTPVSFQKVDDEEYGGVWELVKEGFMTSFAGFLVTWIMIYSCNAVRLMCDGGKTGGSCKGTGFSIHLQSSKDEKSARGETRKRLSFLDCISCHIHMLLINLQTLQVNIFIKT</sequence>
<proteinExistence type="evidence at transcript level"/>
<name>A0A090X8G7_IXORI</name>
<comment type="similarity">
    <text evidence="2">Belongs to the EMC6 family.</text>
</comment>
<evidence type="ECO:0000256" key="6">
    <source>
        <dbReference type="ARBA" id="ARBA00023136"/>
    </source>
</evidence>
<keyword evidence="3 7" id="KW-0812">Transmembrane</keyword>
<feature type="transmembrane region" description="Helical" evidence="7">
    <location>
        <begin position="65"/>
        <end position="88"/>
    </location>
</feature>